<keyword evidence="14" id="KW-1185">Reference proteome</keyword>
<evidence type="ECO:0000313" key="14">
    <source>
        <dbReference type="Proteomes" id="UP000829685"/>
    </source>
</evidence>
<dbReference type="Gene3D" id="3.30.460.10">
    <property type="entry name" value="Beta Polymerase, domain 2"/>
    <property type="match status" value="1"/>
</dbReference>
<feature type="compositionally biased region" description="Acidic residues" evidence="10">
    <location>
        <begin position="357"/>
        <end position="375"/>
    </location>
</feature>
<feature type="compositionally biased region" description="Polar residues" evidence="10">
    <location>
        <begin position="941"/>
        <end position="971"/>
    </location>
</feature>
<evidence type="ECO:0000256" key="10">
    <source>
        <dbReference type="SAM" id="MobiDB-lite"/>
    </source>
</evidence>
<evidence type="ECO:0000313" key="13">
    <source>
        <dbReference type="EMBL" id="KAI1881396.1"/>
    </source>
</evidence>
<keyword evidence="9" id="KW-0460">Magnesium</keyword>
<dbReference type="GO" id="GO:0005737">
    <property type="term" value="C:cytoplasm"/>
    <property type="evidence" value="ECO:0007669"/>
    <property type="project" value="UniProtKB-SubCell"/>
</dbReference>
<feature type="compositionally biased region" description="Polar residues" evidence="10">
    <location>
        <begin position="163"/>
        <end position="177"/>
    </location>
</feature>
<evidence type="ECO:0000256" key="9">
    <source>
        <dbReference type="ARBA" id="ARBA00022842"/>
    </source>
</evidence>
<dbReference type="Pfam" id="PF03828">
    <property type="entry name" value="PAP_assoc"/>
    <property type="match status" value="1"/>
</dbReference>
<evidence type="ECO:0000256" key="1">
    <source>
        <dbReference type="ARBA" id="ARBA00001936"/>
    </source>
</evidence>
<dbReference type="InterPro" id="IPR002058">
    <property type="entry name" value="PAP_assoc"/>
</dbReference>
<dbReference type="Gene3D" id="1.10.1410.10">
    <property type="match status" value="1"/>
</dbReference>
<keyword evidence="7" id="KW-0808">Transferase</keyword>
<feature type="compositionally biased region" description="Low complexity" evidence="10">
    <location>
        <begin position="124"/>
        <end position="136"/>
    </location>
</feature>
<dbReference type="AlphaFoldDB" id="A0A9P9WY58"/>
<evidence type="ECO:0000256" key="5">
    <source>
        <dbReference type="ARBA" id="ARBA00012388"/>
    </source>
</evidence>
<feature type="compositionally biased region" description="Polar residues" evidence="10">
    <location>
        <begin position="19"/>
        <end position="28"/>
    </location>
</feature>
<feature type="compositionally biased region" description="Polar residues" evidence="10">
    <location>
        <begin position="58"/>
        <end position="70"/>
    </location>
</feature>
<comment type="subcellular location">
    <subcellularLocation>
        <location evidence="3">Cytoplasm</location>
    </subcellularLocation>
</comment>
<dbReference type="EMBL" id="JAFIMR010000001">
    <property type="protein sequence ID" value="KAI1881396.1"/>
    <property type="molecule type" value="Genomic_DNA"/>
</dbReference>
<dbReference type="InterPro" id="IPR054708">
    <property type="entry name" value="MTPAP-like_central"/>
</dbReference>
<dbReference type="GO" id="GO:0046872">
    <property type="term" value="F:metal ion binding"/>
    <property type="evidence" value="ECO:0007669"/>
    <property type="project" value="UniProtKB-KW"/>
</dbReference>
<dbReference type="GO" id="GO:0031123">
    <property type="term" value="P:RNA 3'-end processing"/>
    <property type="evidence" value="ECO:0007669"/>
    <property type="project" value="TreeGrafter"/>
</dbReference>
<evidence type="ECO:0000259" key="11">
    <source>
        <dbReference type="Pfam" id="PF03828"/>
    </source>
</evidence>
<evidence type="ECO:0000256" key="2">
    <source>
        <dbReference type="ARBA" id="ARBA00001946"/>
    </source>
</evidence>
<dbReference type="GO" id="GO:0050265">
    <property type="term" value="F:RNA uridylyltransferase activity"/>
    <property type="evidence" value="ECO:0007669"/>
    <property type="project" value="TreeGrafter"/>
</dbReference>
<keyword evidence="6" id="KW-0963">Cytoplasm</keyword>
<feature type="region of interest" description="Disordered" evidence="10">
    <location>
        <begin position="919"/>
        <end position="979"/>
    </location>
</feature>
<dbReference type="Proteomes" id="UP000829685">
    <property type="component" value="Unassembled WGS sequence"/>
</dbReference>
<dbReference type="SUPFAM" id="SSF81301">
    <property type="entry name" value="Nucleotidyltransferase"/>
    <property type="match status" value="1"/>
</dbReference>
<accession>A0A9P9WY58</accession>
<comment type="similarity">
    <text evidence="4">Belongs to the DNA polymerase type-B-like family.</text>
</comment>
<reference evidence="13" key="1">
    <citation type="submission" date="2021-03" db="EMBL/GenBank/DDBJ databases">
        <title>Revisited historic fungal species revealed as producer of novel bioactive compounds through whole genome sequencing and comparative genomics.</title>
        <authorList>
            <person name="Vignolle G.A."/>
            <person name="Hochenegger N."/>
            <person name="Mach R.L."/>
            <person name="Mach-Aigner A.R."/>
            <person name="Javad Rahimi M."/>
            <person name="Salim K.A."/>
            <person name="Chan C.M."/>
            <person name="Lim L.B.L."/>
            <person name="Cai F."/>
            <person name="Druzhinina I.S."/>
            <person name="U'Ren J.M."/>
            <person name="Derntl C."/>
        </authorList>
    </citation>
    <scope>NUCLEOTIDE SEQUENCE</scope>
    <source>
        <strain evidence="13">TUCIM 5799</strain>
    </source>
</reference>
<feature type="region of interest" description="Disordered" evidence="10">
    <location>
        <begin position="1"/>
        <end position="193"/>
    </location>
</feature>
<organism evidence="13 14">
    <name type="scientific">Neoarthrinium moseri</name>
    <dbReference type="NCBI Taxonomy" id="1658444"/>
    <lineage>
        <taxon>Eukaryota</taxon>
        <taxon>Fungi</taxon>
        <taxon>Dikarya</taxon>
        <taxon>Ascomycota</taxon>
        <taxon>Pezizomycotina</taxon>
        <taxon>Sordariomycetes</taxon>
        <taxon>Xylariomycetidae</taxon>
        <taxon>Amphisphaeriales</taxon>
        <taxon>Apiosporaceae</taxon>
        <taxon>Neoarthrinium</taxon>
    </lineage>
</organism>
<dbReference type="EC" id="2.7.7.19" evidence="5"/>
<comment type="cofactor">
    <cofactor evidence="1">
        <name>Mn(2+)</name>
        <dbReference type="ChEBI" id="CHEBI:29035"/>
    </cofactor>
</comment>
<gene>
    <name evidence="13" type="ORF">JX265_000222</name>
</gene>
<evidence type="ECO:0000256" key="3">
    <source>
        <dbReference type="ARBA" id="ARBA00004496"/>
    </source>
</evidence>
<evidence type="ECO:0000256" key="8">
    <source>
        <dbReference type="ARBA" id="ARBA00022723"/>
    </source>
</evidence>
<keyword evidence="8" id="KW-0479">Metal-binding</keyword>
<proteinExistence type="inferred from homology"/>
<name>A0A9P9WY58_9PEZI</name>
<protein>
    <recommendedName>
        <fullName evidence="5">polynucleotide adenylyltransferase</fullName>
        <ecNumber evidence="5">2.7.7.19</ecNumber>
    </recommendedName>
</protein>
<dbReference type="InterPro" id="IPR043519">
    <property type="entry name" value="NT_sf"/>
</dbReference>
<dbReference type="PANTHER" id="PTHR12271:SF40">
    <property type="entry name" value="POLY(A) RNA POLYMERASE GLD2"/>
    <property type="match status" value="1"/>
</dbReference>
<feature type="domain" description="PAP-associated" evidence="11">
    <location>
        <begin position="868"/>
        <end position="919"/>
    </location>
</feature>
<dbReference type="SUPFAM" id="SSF81631">
    <property type="entry name" value="PAP/OAS1 substrate-binding domain"/>
    <property type="match status" value="1"/>
</dbReference>
<feature type="region of interest" description="Disordered" evidence="10">
    <location>
        <begin position="355"/>
        <end position="418"/>
    </location>
</feature>
<evidence type="ECO:0000256" key="4">
    <source>
        <dbReference type="ARBA" id="ARBA00008593"/>
    </source>
</evidence>
<feature type="compositionally biased region" description="Polar residues" evidence="10">
    <location>
        <begin position="78"/>
        <end position="94"/>
    </location>
</feature>
<dbReference type="GO" id="GO:0010605">
    <property type="term" value="P:negative regulation of macromolecule metabolic process"/>
    <property type="evidence" value="ECO:0007669"/>
    <property type="project" value="UniProtKB-ARBA"/>
</dbReference>
<dbReference type="Pfam" id="PF22600">
    <property type="entry name" value="MTPAP-like_central"/>
    <property type="match status" value="1"/>
</dbReference>
<sequence length="1072" mass="119380">MSTAQDPGRPLEDHLRNLILSNNETSDVSGKLPGSAGDDLNRTEDLAAANKGPKKRPNQAQRRQMKSQLTIPIDPRATGQQPARPNVTSSTFNSRGGRGYHHSASSRHQPAGFHGGSQGHLSAGQRPQGQGPGRQQYNRGYNAAPSPTQTHQHAWERQYNPHAGQSPQGANTQQSDTFAPRPSRNAHGSLYNPGGYRQYVVRPEELAAQTELLEHLCARVVEGAEIEHGEIVEKETFRVYVEQICRSVVSDYEINVNGASRFEPLSVQLRCFGSLASGFATKAADMDLGLLSPASAIPADSPQSHLPRLIEKALLNAGFGARLLTRTRIPIIKLCEKPTEKLREDLLHERSKWEMGLTDDDLEQGEDETGADDDGNGAAGSVQSKPDTKTEPGHSSGPGNEKATKSPQRLLASVKQSDNQSLLAYHNNTKKLLRQLDGRDVTHSNVGVFTDSDYLLLDDISRAFVDGLDDEALKGRIKAHPSFSAGRQGPNYRTLHGVCNMAEGEKLVMLWETRAIPEGDARAEQSHLKAVQWWTEFHSKRAFGTDPLSFNREMFLILERLRKIPSVQLMQLQQDQYESATEYHERARKAMMQLDANALAASEAGVAPPAIQYYVSGIRDKDIRSEVERFVLATGTKNLRAVARRHKSLHLAADYVRALEKGDLYGDDDTEAIKQYVGFLRCDFVQTSTPNEFDFGLPLHDAMIAVYDRILQLPNPSALAPNQPKDRYHDKLEFPQKGVGVQCDINFSADLALQNSLLLRCYAATDPRVRPMVLFVKHWAKARGINTPYRGTLSSYGYVLMVLHYLVNIAHPFVCPNLQVLAPPDPDLPPEVLEGIVTCKGRNVRFWRDEQEIRRLSHDGVLNNNQESLGSLLRGFFEYFAQNNMMSTIQKRGFDWGRDVLSLRTPGGLLTKQDKDWVQAKTTRQSQAGAPPTPTDVELLKSSQSPAGTGESLSTNPDLLPEQPTTPNTLTKPLEKPAKPVELKEVRHRFLFALEDPFEHEHNVARTVTHNGIVSIRDEFRRAWRIIKAAGKTAVQEDLLEDTKMHAEILERQQFVNLLTDIHGLQPLNPDR</sequence>
<comment type="cofactor">
    <cofactor evidence="2">
        <name>Mg(2+)</name>
        <dbReference type="ChEBI" id="CHEBI:18420"/>
    </cofactor>
</comment>
<comment type="caution">
    <text evidence="13">The sequence shown here is derived from an EMBL/GenBank/DDBJ whole genome shotgun (WGS) entry which is preliminary data.</text>
</comment>
<evidence type="ECO:0000256" key="7">
    <source>
        <dbReference type="ARBA" id="ARBA00022679"/>
    </source>
</evidence>
<feature type="domain" description="Poly(A) RNA polymerase mitochondrial-like central palm" evidence="12">
    <location>
        <begin position="225"/>
        <end position="339"/>
    </location>
</feature>
<dbReference type="PANTHER" id="PTHR12271">
    <property type="entry name" value="POLY A POLYMERASE CID PAP -RELATED"/>
    <property type="match status" value="1"/>
</dbReference>
<dbReference type="GO" id="GO:1990817">
    <property type="term" value="F:poly(A) RNA polymerase activity"/>
    <property type="evidence" value="ECO:0007669"/>
    <property type="project" value="UniProtKB-EC"/>
</dbReference>
<evidence type="ECO:0000256" key="6">
    <source>
        <dbReference type="ARBA" id="ARBA00022490"/>
    </source>
</evidence>
<evidence type="ECO:0000259" key="12">
    <source>
        <dbReference type="Pfam" id="PF22600"/>
    </source>
</evidence>